<feature type="compositionally biased region" description="Polar residues" evidence="1">
    <location>
        <begin position="1"/>
        <end position="11"/>
    </location>
</feature>
<evidence type="ECO:0000313" key="3">
    <source>
        <dbReference type="Proteomes" id="UP000000267"/>
    </source>
</evidence>
<dbReference type="KEGG" id="vpo:Kpol_543p50"/>
<dbReference type="PANTHER" id="PTHR28230">
    <property type="entry name" value="CHROMOSOME 1, WHOLE GENOME SHOTGUN SEQUENCE"/>
    <property type="match status" value="1"/>
</dbReference>
<dbReference type="GeneID" id="5546495"/>
<evidence type="ECO:0000313" key="2">
    <source>
        <dbReference type="EMBL" id="EDO18220.1"/>
    </source>
</evidence>
<dbReference type="GO" id="GO:0045040">
    <property type="term" value="P:protein insertion into mitochondrial outer membrane"/>
    <property type="evidence" value="ECO:0007669"/>
    <property type="project" value="InterPro"/>
</dbReference>
<dbReference type="Pfam" id="PF19117">
    <property type="entry name" value="Mim2"/>
    <property type="match status" value="1"/>
</dbReference>
<dbReference type="eggNOG" id="ENOG502SBHE">
    <property type="taxonomic scope" value="Eukaryota"/>
</dbReference>
<dbReference type="RefSeq" id="XP_001646078.1">
    <property type="nucleotide sequence ID" value="XM_001646028.1"/>
</dbReference>
<dbReference type="STRING" id="436907.A7THQ4"/>
<organism evidence="3">
    <name type="scientific">Vanderwaltozyma polyspora (strain ATCC 22028 / DSM 70294 / BCRC 21397 / CBS 2163 / NBRC 10782 / NRRL Y-8283 / UCD 57-17)</name>
    <name type="common">Kluyveromyces polysporus</name>
    <dbReference type="NCBI Taxonomy" id="436907"/>
    <lineage>
        <taxon>Eukaryota</taxon>
        <taxon>Fungi</taxon>
        <taxon>Dikarya</taxon>
        <taxon>Ascomycota</taxon>
        <taxon>Saccharomycotina</taxon>
        <taxon>Saccharomycetes</taxon>
        <taxon>Saccharomycetales</taxon>
        <taxon>Saccharomycetaceae</taxon>
        <taxon>Vanderwaltozyma</taxon>
    </lineage>
</organism>
<keyword evidence="3" id="KW-1185">Reference proteome</keyword>
<dbReference type="EMBL" id="DS480392">
    <property type="protein sequence ID" value="EDO18220.1"/>
    <property type="molecule type" value="Genomic_DNA"/>
</dbReference>
<dbReference type="OMA" id="CEYDEYI"/>
<feature type="compositionally biased region" description="Acidic residues" evidence="1">
    <location>
        <begin position="71"/>
        <end position="95"/>
    </location>
</feature>
<proteinExistence type="predicted"/>
<dbReference type="AlphaFoldDB" id="A7THQ4"/>
<accession>A7THQ4</accession>
<name>A7THQ4_VANPO</name>
<gene>
    <name evidence="2" type="ORF">Kpol_543p50</name>
</gene>
<dbReference type="GO" id="GO:0070096">
    <property type="term" value="P:mitochondrial outer membrane translocase complex assembly"/>
    <property type="evidence" value="ECO:0007669"/>
    <property type="project" value="InterPro"/>
</dbReference>
<feature type="region of interest" description="Disordered" evidence="1">
    <location>
        <begin position="1"/>
        <end position="95"/>
    </location>
</feature>
<dbReference type="InParanoid" id="A7THQ4"/>
<protein>
    <submittedName>
        <fullName evidence="2">Uncharacterized protein</fullName>
    </submittedName>
</protein>
<dbReference type="Proteomes" id="UP000000267">
    <property type="component" value="Unassembled WGS sequence"/>
</dbReference>
<sequence length="151" mass="17809">MVVANKQNVGLISNPFDVLSNDNDFDESDDDSIIENDKHNSDSGIENLVAEELQRKEEQDIMEEMVHSKDEDGDEEQEEEEEEEEEESTDSDEYDEDLLLEAQLLDAQRQWEESLQQLNKVLNWLFLPLLGKFLGRRTSRVIWKRVMNYLW</sequence>
<dbReference type="PANTHER" id="PTHR28230:SF1">
    <property type="entry name" value="MITOCHONDRIAL IMPORT PROTEIN 2"/>
    <property type="match status" value="1"/>
</dbReference>
<feature type="compositionally biased region" description="Acidic residues" evidence="1">
    <location>
        <begin position="23"/>
        <end position="34"/>
    </location>
</feature>
<evidence type="ECO:0000256" key="1">
    <source>
        <dbReference type="SAM" id="MobiDB-lite"/>
    </source>
</evidence>
<dbReference type="GO" id="GO:0005741">
    <property type="term" value="C:mitochondrial outer membrane"/>
    <property type="evidence" value="ECO:0007669"/>
    <property type="project" value="TreeGrafter"/>
</dbReference>
<reference evidence="2" key="1">
    <citation type="journal article" date="2007" name="Proc. Natl. Acad. Sci. U.S.A.">
        <title>Independent sorting-out of thousands of duplicated gene pairs in two yeast species descended from a whole-genome duplication.</title>
        <authorList>
            <person name="Scannell D.R."/>
            <person name="Frank A.C."/>
            <person name="Conant G.C."/>
            <person name="Byrne K.P."/>
            <person name="Woolfit M."/>
            <person name="Wolfe K.H."/>
        </authorList>
    </citation>
    <scope>NUCLEOTIDE SEQUENCE [LARGE SCALE GENOMIC DNA]</scope>
</reference>
<dbReference type="OrthoDB" id="5555533at2759"/>
<feature type="compositionally biased region" description="Basic and acidic residues" evidence="1">
    <location>
        <begin position="52"/>
        <end position="70"/>
    </location>
</feature>
<dbReference type="InterPro" id="IPR037652">
    <property type="entry name" value="Mim2"/>
</dbReference>
<dbReference type="HOGENOM" id="CLU_139325_0_0_1"/>